<dbReference type="AlphaFoldDB" id="A0A1D3JXB8"/>
<evidence type="ECO:0000256" key="1">
    <source>
        <dbReference type="SAM" id="Phobius"/>
    </source>
</evidence>
<evidence type="ECO:0000313" key="3">
    <source>
        <dbReference type="Proteomes" id="UP000245431"/>
    </source>
</evidence>
<keyword evidence="1" id="KW-0812">Transmembrane</keyword>
<proteinExistence type="predicted"/>
<name>A0A1D3JXB8_PSEVE</name>
<keyword evidence="1" id="KW-0472">Membrane</keyword>
<evidence type="ECO:0000313" key="2">
    <source>
        <dbReference type="EMBL" id="SBW80739.1"/>
    </source>
</evidence>
<protein>
    <submittedName>
        <fullName evidence="2">Conserved hypothetical membrane protein</fullName>
    </submittedName>
</protein>
<sequence length="127" mass="12826">MSVTTEKELADAVNRNEDTIVIEGDLAKKTIRIKATGTVAWAVAIGSICIVFYGVIATVGTGGVATPVAGFAAVAGSGGALSVLGAAATSAAISMAVSVRSLSVLKKLRGNYKIVSKSDNKVTLKRS</sequence>
<dbReference type="GeneID" id="47556851"/>
<dbReference type="Proteomes" id="UP000245431">
    <property type="component" value="Chromosome PVE_r1"/>
</dbReference>
<reference evidence="3" key="1">
    <citation type="submission" date="2016-07" db="EMBL/GenBank/DDBJ databases">
        <authorList>
            <person name="Florea S."/>
            <person name="Webb J.S."/>
            <person name="Jaromczyk J."/>
            <person name="Schardl C.L."/>
        </authorList>
    </citation>
    <scope>NUCLEOTIDE SEQUENCE [LARGE SCALE GENOMIC DNA]</scope>
    <source>
        <strain evidence="3">1YdBTEX2</strain>
    </source>
</reference>
<dbReference type="RefSeq" id="WP_017846408.1">
    <property type="nucleotide sequence ID" value="NZ_AOUH01000016.1"/>
</dbReference>
<keyword evidence="1" id="KW-1133">Transmembrane helix</keyword>
<feature type="transmembrane region" description="Helical" evidence="1">
    <location>
        <begin position="71"/>
        <end position="99"/>
    </location>
</feature>
<dbReference type="EMBL" id="LT599583">
    <property type="protein sequence ID" value="SBW80739.1"/>
    <property type="molecule type" value="Genomic_DNA"/>
</dbReference>
<gene>
    <name evidence="2" type="ORF">PVE_R1G2855</name>
</gene>
<accession>A0A1D3JXB8</accession>
<organism evidence="2 3">
    <name type="scientific">Pseudomonas veronii 1YdBTEX2</name>
    <dbReference type="NCBI Taxonomy" id="1295141"/>
    <lineage>
        <taxon>Bacteria</taxon>
        <taxon>Pseudomonadati</taxon>
        <taxon>Pseudomonadota</taxon>
        <taxon>Gammaproteobacteria</taxon>
        <taxon>Pseudomonadales</taxon>
        <taxon>Pseudomonadaceae</taxon>
        <taxon>Pseudomonas</taxon>
    </lineage>
</organism>
<feature type="transmembrane region" description="Helical" evidence="1">
    <location>
        <begin position="38"/>
        <end position="59"/>
    </location>
</feature>